<sequence length="91" mass="10657">DVEWVVQICQLLTQFHHFHFLLNALIDLLPEPEQNHLNKTNVEIKKFSTFEDQLSEANKASIILDKIKELVIVKGFLSDKEFEHLIKEGEE</sequence>
<gene>
    <name evidence="1" type="ORF">LCGC14_1516230</name>
</gene>
<proteinExistence type="predicted"/>
<organism evidence="1">
    <name type="scientific">marine sediment metagenome</name>
    <dbReference type="NCBI Taxonomy" id="412755"/>
    <lineage>
        <taxon>unclassified sequences</taxon>
        <taxon>metagenomes</taxon>
        <taxon>ecological metagenomes</taxon>
    </lineage>
</organism>
<protein>
    <submittedName>
        <fullName evidence="1">Uncharacterized protein</fullName>
    </submittedName>
</protein>
<evidence type="ECO:0000313" key="1">
    <source>
        <dbReference type="EMBL" id="KKM62973.1"/>
    </source>
</evidence>
<comment type="caution">
    <text evidence="1">The sequence shown here is derived from an EMBL/GenBank/DDBJ whole genome shotgun (WGS) entry which is preliminary data.</text>
</comment>
<accession>A0A0F9J051</accession>
<feature type="non-terminal residue" evidence="1">
    <location>
        <position position="1"/>
    </location>
</feature>
<reference evidence="1" key="1">
    <citation type="journal article" date="2015" name="Nature">
        <title>Complex archaea that bridge the gap between prokaryotes and eukaryotes.</title>
        <authorList>
            <person name="Spang A."/>
            <person name="Saw J.H."/>
            <person name="Jorgensen S.L."/>
            <person name="Zaremba-Niedzwiedzka K."/>
            <person name="Martijn J."/>
            <person name="Lind A.E."/>
            <person name="van Eijk R."/>
            <person name="Schleper C."/>
            <person name="Guy L."/>
            <person name="Ettema T.J."/>
        </authorList>
    </citation>
    <scope>NUCLEOTIDE SEQUENCE</scope>
</reference>
<name>A0A0F9J051_9ZZZZ</name>
<dbReference type="AlphaFoldDB" id="A0A0F9J051"/>
<dbReference type="EMBL" id="LAZR01011188">
    <property type="protein sequence ID" value="KKM62973.1"/>
    <property type="molecule type" value="Genomic_DNA"/>
</dbReference>